<gene>
    <name evidence="2" type="ORF">NE663_02985</name>
</gene>
<protein>
    <submittedName>
        <fullName evidence="2">ABC-2 transporter permease</fullName>
    </submittedName>
</protein>
<feature type="transmembrane region" description="Helical" evidence="1">
    <location>
        <begin position="37"/>
        <end position="57"/>
    </location>
</feature>
<comment type="caution">
    <text evidence="2">The sequence shown here is derived from an EMBL/GenBank/DDBJ whole genome shotgun (WGS) entry which is preliminary data.</text>
</comment>
<dbReference type="Pfam" id="PF13346">
    <property type="entry name" value="ABC2_membrane_5"/>
    <property type="match status" value="1"/>
</dbReference>
<keyword evidence="1" id="KW-1133">Transmembrane helix</keyword>
<feature type="transmembrane region" description="Helical" evidence="1">
    <location>
        <begin position="148"/>
        <end position="167"/>
    </location>
</feature>
<accession>A0ABT1SJ24</accession>
<feature type="transmembrane region" description="Helical" evidence="1">
    <location>
        <begin position="115"/>
        <end position="136"/>
    </location>
</feature>
<feature type="transmembrane region" description="Helical" evidence="1">
    <location>
        <begin position="82"/>
        <end position="103"/>
    </location>
</feature>
<feature type="transmembrane region" description="Helical" evidence="1">
    <location>
        <begin position="12"/>
        <end position="31"/>
    </location>
</feature>
<dbReference type="RefSeq" id="WP_256197449.1">
    <property type="nucleotide sequence ID" value="NZ_JANGCH010000003.1"/>
</dbReference>
<proteinExistence type="predicted"/>
<feature type="transmembrane region" description="Helical" evidence="1">
    <location>
        <begin position="187"/>
        <end position="206"/>
    </location>
</feature>
<name>A0ABT1SJ24_9FIRM</name>
<dbReference type="InterPro" id="IPR025699">
    <property type="entry name" value="ABC2_memb-like"/>
</dbReference>
<keyword evidence="3" id="KW-1185">Reference proteome</keyword>
<evidence type="ECO:0000256" key="1">
    <source>
        <dbReference type="SAM" id="Phobius"/>
    </source>
</evidence>
<evidence type="ECO:0000313" key="3">
    <source>
        <dbReference type="Proteomes" id="UP001524435"/>
    </source>
</evidence>
<sequence>MKGLLIKDFKIMALQKNFFVLIFAIVLGMMVLNEDVAFPLCFFSFIMSLFVLTTISYDDFDNGYPFLFTLPITRKMYVNEKYLLATLLGGGSWIFSIIIAAIVSTVKASLSISDLIMIACLILPFIILMQAVMIPFQLKYGGEKGRIAMIGTFGALGVIGIILVRGAKSLFNIDLIDVFNSLSTLNMSVLILIALIFALICLFVSLKVSITIMKCKEL</sequence>
<keyword evidence="1" id="KW-0812">Transmembrane</keyword>
<dbReference type="EMBL" id="JANGCH010000003">
    <property type="protein sequence ID" value="MCQ5121227.1"/>
    <property type="molecule type" value="Genomic_DNA"/>
</dbReference>
<reference evidence="2 3" key="1">
    <citation type="submission" date="2022-06" db="EMBL/GenBank/DDBJ databases">
        <title>Isolation of gut microbiota from human fecal samples.</title>
        <authorList>
            <person name="Pamer E.G."/>
            <person name="Barat B."/>
            <person name="Waligurski E."/>
            <person name="Medina S."/>
            <person name="Paddock L."/>
            <person name="Mostad J."/>
        </authorList>
    </citation>
    <scope>NUCLEOTIDE SEQUENCE [LARGE SCALE GENOMIC DNA]</scope>
    <source>
        <strain evidence="2 3">DFI.6.1</strain>
    </source>
</reference>
<dbReference type="Proteomes" id="UP001524435">
    <property type="component" value="Unassembled WGS sequence"/>
</dbReference>
<evidence type="ECO:0000313" key="2">
    <source>
        <dbReference type="EMBL" id="MCQ5121227.1"/>
    </source>
</evidence>
<keyword evidence="1" id="KW-0472">Membrane</keyword>
<organism evidence="2 3">
    <name type="scientific">Massilicoli timonensis</name>
    <dbReference type="NCBI Taxonomy" id="2015901"/>
    <lineage>
        <taxon>Bacteria</taxon>
        <taxon>Bacillati</taxon>
        <taxon>Bacillota</taxon>
        <taxon>Erysipelotrichia</taxon>
        <taxon>Erysipelotrichales</taxon>
        <taxon>Erysipelotrichaceae</taxon>
        <taxon>Massilicoli</taxon>
    </lineage>
</organism>